<evidence type="ECO:0000313" key="1">
    <source>
        <dbReference type="EMBL" id="JAD62275.1"/>
    </source>
</evidence>
<name>A0A0A9BM24_ARUDO</name>
<proteinExistence type="predicted"/>
<reference evidence="1" key="2">
    <citation type="journal article" date="2015" name="Data Brief">
        <title>Shoot transcriptome of the giant reed, Arundo donax.</title>
        <authorList>
            <person name="Barrero R.A."/>
            <person name="Guerrero F.D."/>
            <person name="Moolhuijzen P."/>
            <person name="Goolsby J.A."/>
            <person name="Tidwell J."/>
            <person name="Bellgard S.E."/>
            <person name="Bellgard M.I."/>
        </authorList>
    </citation>
    <scope>NUCLEOTIDE SEQUENCE</scope>
    <source>
        <tissue evidence="1">Shoot tissue taken approximately 20 cm above the soil surface</tissue>
    </source>
</reference>
<organism evidence="1">
    <name type="scientific">Arundo donax</name>
    <name type="common">Giant reed</name>
    <name type="synonym">Donax arundinaceus</name>
    <dbReference type="NCBI Taxonomy" id="35708"/>
    <lineage>
        <taxon>Eukaryota</taxon>
        <taxon>Viridiplantae</taxon>
        <taxon>Streptophyta</taxon>
        <taxon>Embryophyta</taxon>
        <taxon>Tracheophyta</taxon>
        <taxon>Spermatophyta</taxon>
        <taxon>Magnoliopsida</taxon>
        <taxon>Liliopsida</taxon>
        <taxon>Poales</taxon>
        <taxon>Poaceae</taxon>
        <taxon>PACMAD clade</taxon>
        <taxon>Arundinoideae</taxon>
        <taxon>Arundineae</taxon>
        <taxon>Arundo</taxon>
    </lineage>
</organism>
<dbReference type="EMBL" id="GBRH01235620">
    <property type="protein sequence ID" value="JAD62275.1"/>
    <property type="molecule type" value="Transcribed_RNA"/>
</dbReference>
<protein>
    <submittedName>
        <fullName evidence="1">Uncharacterized protein</fullName>
    </submittedName>
</protein>
<sequence length="100" mass="11627">MLAINLWNRACHRLVFVDCSRFPCVLDGQPVCVEIKRAKKCVFFLHKCPRSLSSSKLSTHSLAVHDRSFSSQFSFFTSWFLHPVQSACVSRWENLWMCND</sequence>
<reference evidence="1" key="1">
    <citation type="submission" date="2014-09" db="EMBL/GenBank/DDBJ databases">
        <authorList>
            <person name="Magalhaes I.L.F."/>
            <person name="Oliveira U."/>
            <person name="Santos F.R."/>
            <person name="Vidigal T.H.D.A."/>
            <person name="Brescovit A.D."/>
            <person name="Santos A.J."/>
        </authorList>
    </citation>
    <scope>NUCLEOTIDE SEQUENCE</scope>
    <source>
        <tissue evidence="1">Shoot tissue taken approximately 20 cm above the soil surface</tissue>
    </source>
</reference>
<accession>A0A0A9BM24</accession>
<dbReference type="AlphaFoldDB" id="A0A0A9BM24"/>